<evidence type="ECO:0000313" key="8">
    <source>
        <dbReference type="EMBL" id="QIB41663.1"/>
    </source>
</evidence>
<dbReference type="Pfam" id="PF04610">
    <property type="entry name" value="TrbL"/>
    <property type="match status" value="1"/>
</dbReference>
<evidence type="ECO:0000256" key="3">
    <source>
        <dbReference type="ARBA" id="ARBA00022692"/>
    </source>
</evidence>
<geneLocation type="plasmid" evidence="8 9">
    <name>p8</name>
</geneLocation>
<dbReference type="InterPro" id="IPR007688">
    <property type="entry name" value="Conjugal_tfr_TrbL/VirB6"/>
</dbReference>
<keyword evidence="3 7" id="KW-0812">Transmembrane</keyword>
<evidence type="ECO:0000256" key="2">
    <source>
        <dbReference type="ARBA" id="ARBA00007802"/>
    </source>
</evidence>
<name>A0A7L5BS83_9HYPH</name>
<sequence length="337" mass="35550">MNNFVTDLLMRIDQIGQGFSARAYGIVGDQILPVLKVAFVLYVALYGVQLIMGTAKISVGEFVGRTVRLLIILTLTQNWEVFNSLFYQWLSNTPENVGRAILAASSTGITEPTNGLSMIVTTASNAGAALAEQSGYFTILPSLLGILIMFLAWAVAGIALAILMIAKVAMWVLIGTAPIFIGCMLFPQTRNLGSAWFAQILHYAIIPMFVYVVVAFLIAALNPELAKIEVAVSSSSLALTQLVSFVLLCMAGCLMLVNVTTVAQSITGSIGVSASGGGYRQARAVALGAAGMATWLLSRGGGRSDKPASPPAGGSIQNRSNTEAAMQDKISSFSRPS</sequence>
<keyword evidence="8" id="KW-0614">Plasmid</keyword>
<protein>
    <submittedName>
        <fullName evidence="8">Type IV secretion system protein</fullName>
    </submittedName>
</protein>
<dbReference type="Proteomes" id="UP000464865">
    <property type="component" value="Plasmid p8"/>
</dbReference>
<reference evidence="8 9" key="1">
    <citation type="submission" date="2020-02" db="EMBL/GenBank/DDBJ databases">
        <title>Plant-Promoting Endophytic Bacterium Rhizobium oryzihabitans sp. nov., Isolated from the Root of Rice.</title>
        <authorList>
            <person name="zhao J."/>
            <person name="Zhang G."/>
        </authorList>
    </citation>
    <scope>NUCLEOTIDE SEQUENCE [LARGE SCALE GENOMIC DNA]</scope>
    <source>
        <strain evidence="8 9">M15</strain>
        <plasmid evidence="8 9">p8</plasmid>
    </source>
</reference>
<feature type="transmembrane region" description="Helical" evidence="7">
    <location>
        <begin position="200"/>
        <end position="221"/>
    </location>
</feature>
<feature type="compositionally biased region" description="Polar residues" evidence="6">
    <location>
        <begin position="315"/>
        <end position="337"/>
    </location>
</feature>
<evidence type="ECO:0000256" key="7">
    <source>
        <dbReference type="SAM" id="Phobius"/>
    </source>
</evidence>
<dbReference type="KEGG" id="roy:G3A56_28260"/>
<keyword evidence="4 7" id="KW-1133">Transmembrane helix</keyword>
<evidence type="ECO:0000256" key="6">
    <source>
        <dbReference type="SAM" id="MobiDB-lite"/>
    </source>
</evidence>
<comment type="similarity">
    <text evidence="2">Belongs to the TrbL/VirB6 family.</text>
</comment>
<evidence type="ECO:0000256" key="4">
    <source>
        <dbReference type="ARBA" id="ARBA00022989"/>
    </source>
</evidence>
<gene>
    <name evidence="8" type="ORF">G3A56_28260</name>
</gene>
<feature type="transmembrane region" description="Helical" evidence="7">
    <location>
        <begin position="170"/>
        <end position="188"/>
    </location>
</feature>
<feature type="transmembrane region" description="Helical" evidence="7">
    <location>
        <begin position="242"/>
        <end position="266"/>
    </location>
</feature>
<feature type="region of interest" description="Disordered" evidence="6">
    <location>
        <begin position="300"/>
        <end position="337"/>
    </location>
</feature>
<dbReference type="AlphaFoldDB" id="A0A7L5BS83"/>
<evidence type="ECO:0000256" key="5">
    <source>
        <dbReference type="ARBA" id="ARBA00023136"/>
    </source>
</evidence>
<dbReference type="GO" id="GO:0030255">
    <property type="term" value="P:protein secretion by the type IV secretion system"/>
    <property type="evidence" value="ECO:0007669"/>
    <property type="project" value="InterPro"/>
</dbReference>
<evidence type="ECO:0000256" key="1">
    <source>
        <dbReference type="ARBA" id="ARBA00004141"/>
    </source>
</evidence>
<organism evidence="8 9">
    <name type="scientific">Rhizobium oryzihabitans</name>
    <dbReference type="NCBI Taxonomy" id="2267833"/>
    <lineage>
        <taxon>Bacteria</taxon>
        <taxon>Pseudomonadati</taxon>
        <taxon>Pseudomonadota</taxon>
        <taxon>Alphaproteobacteria</taxon>
        <taxon>Hyphomicrobiales</taxon>
        <taxon>Rhizobiaceae</taxon>
        <taxon>Rhizobium/Agrobacterium group</taxon>
        <taxon>Rhizobium</taxon>
    </lineage>
</organism>
<keyword evidence="5 7" id="KW-0472">Membrane</keyword>
<feature type="transmembrane region" description="Helical" evidence="7">
    <location>
        <begin position="37"/>
        <end position="57"/>
    </location>
</feature>
<dbReference type="GO" id="GO:0016020">
    <property type="term" value="C:membrane"/>
    <property type="evidence" value="ECO:0007669"/>
    <property type="project" value="UniProtKB-SubCell"/>
</dbReference>
<dbReference type="EMBL" id="CP048640">
    <property type="protein sequence ID" value="QIB41663.1"/>
    <property type="molecule type" value="Genomic_DNA"/>
</dbReference>
<proteinExistence type="inferred from homology"/>
<comment type="subcellular location">
    <subcellularLocation>
        <location evidence="1">Membrane</location>
        <topology evidence="1">Multi-pass membrane protein</topology>
    </subcellularLocation>
</comment>
<keyword evidence="9" id="KW-1185">Reference proteome</keyword>
<feature type="transmembrane region" description="Helical" evidence="7">
    <location>
        <begin position="139"/>
        <end position="163"/>
    </location>
</feature>
<evidence type="ECO:0000313" key="9">
    <source>
        <dbReference type="Proteomes" id="UP000464865"/>
    </source>
</evidence>
<accession>A0A7L5BS83</accession>